<proteinExistence type="predicted"/>
<comment type="cofactor">
    <cofactor evidence="1">
        <name>Ca(2+)</name>
        <dbReference type="ChEBI" id="CHEBI:29108"/>
    </cofactor>
</comment>
<dbReference type="GO" id="GO:0005509">
    <property type="term" value="F:calcium ion binding"/>
    <property type="evidence" value="ECO:0007669"/>
    <property type="project" value="InterPro"/>
</dbReference>
<dbReference type="SUPFAM" id="SSF52266">
    <property type="entry name" value="SGNH hydrolase"/>
    <property type="match status" value="1"/>
</dbReference>
<organism evidence="8 9">
    <name type="scientific">Pseudomonas arsenicoxydans</name>
    <dbReference type="NCBI Taxonomy" id="702115"/>
    <lineage>
        <taxon>Bacteria</taxon>
        <taxon>Pseudomonadati</taxon>
        <taxon>Pseudomonadota</taxon>
        <taxon>Gammaproteobacteria</taxon>
        <taxon>Pseudomonadales</taxon>
        <taxon>Pseudomonadaceae</taxon>
        <taxon>Pseudomonas</taxon>
    </lineage>
</organism>
<dbReference type="InterPro" id="IPR011050">
    <property type="entry name" value="Pectin_lyase_fold/virulence"/>
</dbReference>
<dbReference type="InterPro" id="IPR011049">
    <property type="entry name" value="Serralysin-like_metalloprot_C"/>
</dbReference>
<protein>
    <submittedName>
        <fullName evidence="8">Parallel beta-helix repeat (Two copies)</fullName>
    </submittedName>
</protein>
<dbReference type="NCBIfam" id="TIGR03661">
    <property type="entry name" value="T1SS_VCA0849"/>
    <property type="match status" value="1"/>
</dbReference>
<dbReference type="InterPro" id="IPR015919">
    <property type="entry name" value="Cadherin-like_sf"/>
</dbReference>
<keyword evidence="3" id="KW-0964">Secreted</keyword>
<evidence type="ECO:0000313" key="8">
    <source>
        <dbReference type="EMBL" id="SDO96809.1"/>
    </source>
</evidence>
<keyword evidence="4" id="KW-0677">Repeat</keyword>
<dbReference type="SUPFAM" id="SSF49313">
    <property type="entry name" value="Cadherin-like"/>
    <property type="match status" value="2"/>
</dbReference>
<dbReference type="InterPro" id="IPR001343">
    <property type="entry name" value="Hemolysn_Ca-bd"/>
</dbReference>
<dbReference type="InterPro" id="IPR013858">
    <property type="entry name" value="Peptidase_M10B_C"/>
</dbReference>
<dbReference type="InterPro" id="IPR006633">
    <property type="entry name" value="Carb-bd_sugar_hydrolysis-dom"/>
</dbReference>
<reference evidence="8 9" key="1">
    <citation type="submission" date="2016-10" db="EMBL/GenBank/DDBJ databases">
        <authorList>
            <person name="de Groot N.N."/>
        </authorList>
    </citation>
    <scope>NUCLEOTIDE SEQUENCE [LARGE SCALE GENOMIC DNA]</scope>
    <source>
        <strain evidence="8 9">CECT 7543</strain>
    </source>
</reference>
<feature type="domain" description="Carbohydrate-binding/sugar hydrolysis" evidence="6">
    <location>
        <begin position="216"/>
        <end position="359"/>
    </location>
</feature>
<dbReference type="Pfam" id="PF00353">
    <property type="entry name" value="HemolysinCabind"/>
    <property type="match status" value="8"/>
</dbReference>
<dbReference type="InterPro" id="IPR019960">
    <property type="entry name" value="T1SS_VCA0849"/>
</dbReference>
<comment type="subcellular location">
    <subcellularLocation>
        <location evidence="2">Secreted</location>
    </subcellularLocation>
</comment>
<evidence type="ECO:0000256" key="2">
    <source>
        <dbReference type="ARBA" id="ARBA00004613"/>
    </source>
</evidence>
<dbReference type="InterPro" id="IPR012334">
    <property type="entry name" value="Pectin_lyas_fold"/>
</dbReference>
<dbReference type="Pfam" id="PF12708">
    <property type="entry name" value="Pect-lyase_RHGA_epim"/>
    <property type="match status" value="1"/>
</dbReference>
<feature type="domain" description="Dystroglycan-type cadherin-like" evidence="7">
    <location>
        <begin position="694"/>
        <end position="793"/>
    </location>
</feature>
<dbReference type="OrthoDB" id="7329412at2"/>
<dbReference type="SUPFAM" id="SSF51120">
    <property type="entry name" value="beta-Roll"/>
    <property type="match status" value="7"/>
</dbReference>
<keyword evidence="5" id="KW-0106">Calcium</keyword>
<dbReference type="RefSeq" id="WP_090183838.1">
    <property type="nucleotide sequence ID" value="NZ_LT629705.1"/>
</dbReference>
<dbReference type="PRINTS" id="PR00313">
    <property type="entry name" value="CABNDNGRPT"/>
</dbReference>
<dbReference type="Gene3D" id="2.160.20.10">
    <property type="entry name" value="Single-stranded right-handed beta-helix, Pectin lyase-like"/>
    <property type="match status" value="1"/>
</dbReference>
<dbReference type="EMBL" id="LT629705">
    <property type="protein sequence ID" value="SDO96809.1"/>
    <property type="molecule type" value="Genomic_DNA"/>
</dbReference>
<dbReference type="SUPFAM" id="SSF51126">
    <property type="entry name" value="Pectin lyase-like"/>
    <property type="match status" value="1"/>
</dbReference>
<dbReference type="SMART" id="SM00736">
    <property type="entry name" value="CADG"/>
    <property type="match status" value="2"/>
</dbReference>
<evidence type="ECO:0000256" key="4">
    <source>
        <dbReference type="ARBA" id="ARBA00022737"/>
    </source>
</evidence>
<feature type="domain" description="Dystroglycan-type cadherin-like" evidence="7">
    <location>
        <begin position="955"/>
        <end position="1054"/>
    </location>
</feature>
<feature type="domain" description="Carbohydrate-binding/sugar hydrolysis" evidence="6">
    <location>
        <begin position="9"/>
        <end position="201"/>
    </location>
</feature>
<name>A0A1H0NVY4_9PSED</name>
<dbReference type="PANTHER" id="PTHR38340:SF1">
    <property type="entry name" value="S-LAYER PROTEIN"/>
    <property type="match status" value="1"/>
</dbReference>
<dbReference type="GO" id="GO:0016020">
    <property type="term" value="C:membrane"/>
    <property type="evidence" value="ECO:0007669"/>
    <property type="project" value="InterPro"/>
</dbReference>
<evidence type="ECO:0000256" key="5">
    <source>
        <dbReference type="ARBA" id="ARBA00022837"/>
    </source>
</evidence>
<accession>A0A1H0NVY4</accession>
<dbReference type="SMART" id="SM00722">
    <property type="entry name" value="CASH"/>
    <property type="match status" value="2"/>
</dbReference>
<dbReference type="InterPro" id="IPR006644">
    <property type="entry name" value="Cadg"/>
</dbReference>
<evidence type="ECO:0000256" key="1">
    <source>
        <dbReference type="ARBA" id="ARBA00001913"/>
    </source>
</evidence>
<dbReference type="InterPro" id="IPR006626">
    <property type="entry name" value="PbH1"/>
</dbReference>
<evidence type="ECO:0000259" key="6">
    <source>
        <dbReference type="SMART" id="SM00722"/>
    </source>
</evidence>
<dbReference type="Pfam" id="PF05345">
    <property type="entry name" value="He_PIG"/>
    <property type="match status" value="2"/>
</dbReference>
<dbReference type="SMART" id="SM00710">
    <property type="entry name" value="PbH1"/>
    <property type="match status" value="11"/>
</dbReference>
<dbReference type="Gene3D" id="2.150.10.10">
    <property type="entry name" value="Serralysin-like metalloprotease, C-terminal"/>
    <property type="match status" value="6"/>
</dbReference>
<dbReference type="InterPro" id="IPR024535">
    <property type="entry name" value="RHGA/B-epi-like_pectate_lyase"/>
</dbReference>
<dbReference type="Proteomes" id="UP000198827">
    <property type="component" value="Chromosome I"/>
</dbReference>
<evidence type="ECO:0000313" key="9">
    <source>
        <dbReference type="Proteomes" id="UP000198827"/>
    </source>
</evidence>
<dbReference type="PANTHER" id="PTHR38340">
    <property type="entry name" value="S-LAYER PROTEIN"/>
    <property type="match status" value="1"/>
</dbReference>
<gene>
    <name evidence="8" type="ORF">SAMN04489798_4324</name>
</gene>
<dbReference type="PROSITE" id="PS00330">
    <property type="entry name" value="HEMOLYSIN_CALCIUM"/>
    <property type="match status" value="10"/>
</dbReference>
<evidence type="ECO:0000256" key="3">
    <source>
        <dbReference type="ARBA" id="ARBA00022525"/>
    </source>
</evidence>
<dbReference type="InterPro" id="IPR050557">
    <property type="entry name" value="RTX_toxin/Mannuronan_C5-epim"/>
</dbReference>
<sequence length="1872" mass="193109">MIFNVQNFGAKGDGLTDDTAAIQSAIDAAAAAGGGQVYMPTGTYIVSGGVEPSDGCLMLKSNVYLYGDGMGATNVKVADGSDTKITGVIRSAYGEETHDFGISNLTIDGNRDSTTGKIDGWFNGFIPGKEGYDSNVTLDSVETKDCSGYGFDPHEQTVNMVIKNSVSHGNGLDGFVADFLSDSTFENNVAYDNDRHGFNVVTSTHDFTLTNNVAYNNGGNGIVVQRGSENIPSPSNITITGGEVYGNGAEGVLVKLSSDVTVSGLDIHDNASAGVRIYGSNHVEIIDNTLNNNSLGNPVPEIILQSYDDTLGVSGKYFNGSDNTIQGNIISGSNLSTYGVAERNEDGTDRNAIIGNTISHTSKSATLVYGDGSYVSDTVPMTTVQGTAGNDTLLGSADSEIFFGGAGNDSINGGAGSDILVGGAGIDKLTGGTGADTFRFAAQSDSYRNATASFDDTVTDFDVTQDKIDLAGLGFTGLGNGRGGTLQVSYSASNDRTYIKDYDADASGNRFELILSGNLASTLTASNFIFNRVITGTSASDSLQGSDSADTLLGLAGNDSLSGGAGDDKLDGGAGMDSLSGGAGADTFVFSSRLDSYRNYNTGGANLSDVITDFDISADKIDLSAIGFTGLGDGKNNTVYLALNSAGTKTYIKSLNADAEGNRFEVTLDGNYLDKLTSANFVFATASATNQAPVLATPLLDQKATESTPFSYVVPATSFTDPDNDSLSYTAKLADGSVLPGWLTFDAATRTFSGTPSDTASGTYSIQVSASDGSNATVSDSFTLAVQDVPAAPTVINGTPNNDTLTGTAANEQLFGGAGNDTLNGGAGNDILVGGAGADKLTGGAGADVFRYTSTLDSYRTSSASVSDQILDFDVTADKIDVSTLGYTGLGNGLNGTLQVTYSASTNRTYLKDLTVDANGNRFELSLAGNLVSSLTASHFVFDTHQNMPSNVAPVVAIPLLDQNATENTAFNYTVTHDSFTDADQDVLVYTATLADGSALPTWLSFNATSLTFAGTPISTASGNYNVLVKATDPSGASVSDSFALVVAYAPANTIAGTNNADTLNGTAGADLILGLDGNDTIKAGAGADIIDGGAGRDSLYGGDGADTFRYSNSLDSYRDYDAGGITATDTIYDFTAGVDKIDVSGLGFLGLGDGSNHTLYMTLNAAGDKTYVKSADADADGNRFEIALNGNYLNTLTASDFVFGERAQQDILYLPTLGQSNARLLRMTEDDNQSGTSMLVNDLDRYTTYDVRSQFTDADGNGIDIAVGGSTVNGLSTMGADELNLCWWLTDTNQPGPALLRAVALLGDQLTELKSIDNVTMGIIWGQGEEAAQEIGRATDKTAAAAAYKAATLNVFDYLHAQFGNFSVYMMETGHYQEDAASARGYSAEKIASIVEGVGYVRAVQEEIAAERADVKLAVDYTDLPLRYEVDPLVYPDDVWHLHEESAEIVGQRLADYIAGDLGFQGNANDNNSVQDIFDNAQNQGGMISGTDQADTLVGSSGNDTLDGDLGADSMTGGDGNDIYVVDNAADSVVETNASPSQIDTVQASVSWTLGANLENLVLSGVSDINGTGNELRNFITGNAAANVLDGAAGADSMSGGDGNDTYYVDNASDTVIETNSNAVPGGIDSVHSSLAAYTLGTNVENLYIDSPGAANGTGNALDNTLFAGAGNNVLDGREGNDIVSFERALSGVTVSLSTSAQQDTGGSGLDTLKFFENLTGSAYADSLLGNSAANVLNGGAGNDTLVGGSGDDRLIGGAGTDTLTGGSGADTYAFAALSDMGVGASRDVINGFKSIEGDHLDFTGLDANPLTAAVDAFTFIGSNAFDPANATGQLRFADGILYGSVNADATPEFELQLVGVKELHASDFSA</sequence>
<evidence type="ECO:0000259" key="7">
    <source>
        <dbReference type="SMART" id="SM00736"/>
    </source>
</evidence>
<dbReference type="Pfam" id="PF08548">
    <property type="entry name" value="Peptidase_M10_C"/>
    <property type="match status" value="2"/>
</dbReference>
<dbReference type="GO" id="GO:0005615">
    <property type="term" value="C:extracellular space"/>
    <property type="evidence" value="ECO:0007669"/>
    <property type="project" value="InterPro"/>
</dbReference>
<dbReference type="InterPro" id="IPR018511">
    <property type="entry name" value="Hemolysin-typ_Ca-bd_CS"/>
</dbReference>